<dbReference type="PANTHER" id="PTHR11319">
    <property type="entry name" value="G PROTEIN-COUPLED RECEPTOR-RELATED"/>
    <property type="match status" value="1"/>
</dbReference>
<dbReference type="InterPro" id="IPR012334">
    <property type="entry name" value="Pectin_lyas_fold"/>
</dbReference>
<name>A0A6J6HAW0_9ZZZZ</name>
<feature type="region of interest" description="Disordered" evidence="1">
    <location>
        <begin position="489"/>
        <end position="518"/>
    </location>
</feature>
<dbReference type="EMBL" id="CAEZUP010000036">
    <property type="protein sequence ID" value="CAB4609633.1"/>
    <property type="molecule type" value="Genomic_DNA"/>
</dbReference>
<dbReference type="InterPro" id="IPR011050">
    <property type="entry name" value="Pectin_lyase_fold/virulence"/>
</dbReference>
<sequence length="518" mass="51450">MNQNMSWPVRTGHLAAGGSLLIGGAGAALLVAPSAGATAATFTVLNTDDAGAGSLRQALLDANTNSGADVVVFAAGVTGTITLTTGQLEVTDSVIVTGPGSANLSVTAPTGQIFYLYKQGVSKDISISGLTLTGGATPVHSWSTNLVLDDIVASGSTAGPNIDLSSYDSGLDQSLIVRNSVITGASISSNGAGILVGLGFGSHTVEIDNTEITNNAGSSTGGLRVEEASSVVITDSVISGNTSTSGNGGGAFFATSVGDVQIISTTVDGNTSGNWGGGLYFLNDSVEVLDSTISNNTAISGGGGINFNDVFQVASISNTTITGNSANYGGGIMVQGVASLTINQSTITENTSTSNFYDGGGIALYSSVSLALSGTIISGNSSVNVLSSDIEVKDSSPITINADHSMFGVGTVDTDVTLNGVGNVRSDSPGLGVLVDNGGLTKTMALLTGSPAIDAGPDPVATFDGNGFDQRGTPFLRVYGGRADIGAFESQPIPEPTTTTTTTTAAPGTDPVVPTFAG</sequence>
<dbReference type="PANTHER" id="PTHR11319:SF35">
    <property type="entry name" value="OUTER MEMBRANE PROTEIN PMPC-RELATED"/>
    <property type="match status" value="1"/>
</dbReference>
<gene>
    <name evidence="2" type="ORF">UFOPK1835_00999</name>
</gene>
<protein>
    <submittedName>
        <fullName evidence="2">Unannotated protein</fullName>
    </submittedName>
</protein>
<reference evidence="2" key="1">
    <citation type="submission" date="2020-05" db="EMBL/GenBank/DDBJ databases">
        <authorList>
            <person name="Chiriac C."/>
            <person name="Salcher M."/>
            <person name="Ghai R."/>
            <person name="Kavagutti S V."/>
        </authorList>
    </citation>
    <scope>NUCLEOTIDE SEQUENCE</scope>
</reference>
<feature type="compositionally biased region" description="Low complexity" evidence="1">
    <location>
        <begin position="496"/>
        <end position="518"/>
    </location>
</feature>
<dbReference type="NCBIfam" id="NF041518">
    <property type="entry name" value="choice_anch_Q"/>
    <property type="match status" value="1"/>
</dbReference>
<dbReference type="InterPro" id="IPR006626">
    <property type="entry name" value="PbH1"/>
</dbReference>
<organism evidence="2">
    <name type="scientific">freshwater metagenome</name>
    <dbReference type="NCBI Taxonomy" id="449393"/>
    <lineage>
        <taxon>unclassified sequences</taxon>
        <taxon>metagenomes</taxon>
        <taxon>ecological metagenomes</taxon>
    </lineage>
</organism>
<accession>A0A6J6HAW0</accession>
<dbReference type="InterPro" id="IPR059226">
    <property type="entry name" value="Choice_anch_Q_dom"/>
</dbReference>
<dbReference type="AlphaFoldDB" id="A0A6J6HAW0"/>
<dbReference type="SUPFAM" id="SSF51126">
    <property type="entry name" value="Pectin lyase-like"/>
    <property type="match status" value="1"/>
</dbReference>
<proteinExistence type="predicted"/>
<dbReference type="Gene3D" id="2.160.20.10">
    <property type="entry name" value="Single-stranded right-handed beta-helix, Pectin lyase-like"/>
    <property type="match status" value="1"/>
</dbReference>
<evidence type="ECO:0000313" key="2">
    <source>
        <dbReference type="EMBL" id="CAB4609633.1"/>
    </source>
</evidence>
<evidence type="ECO:0000256" key="1">
    <source>
        <dbReference type="SAM" id="MobiDB-lite"/>
    </source>
</evidence>
<dbReference type="SMART" id="SM00710">
    <property type="entry name" value="PbH1"/>
    <property type="match status" value="8"/>
</dbReference>